<sequence>MRHLFLSLLFLFNLQTTLFSEKAKTQCFKKSYEKSDKVTDEIWDTLKPYFLPEDHPAKKGLDELFSSKKRVLQNESSLKKAGFKHTSPRKYSKLIVSTHPKIPGYYFKFYQDDQLNINDGLKLFQRLLGAINVKDWIKEKGYEDIIKVPTKWIYPLPLLPLAETGTQQKYFILVAEDMDLLAQTSNLTEWKKDTLPKRTVEAIFFLIKDLGLRDSTYPFNLPFAKDGKIAVIDTEHHHEWPIPYRLLGKYLSKQNRIYWSELLKKHGVE</sequence>
<keyword evidence="2" id="KW-1185">Reference proteome</keyword>
<dbReference type="OrthoDB" id="20494at2"/>
<dbReference type="AlphaFoldDB" id="A0A090CYJ9"/>
<evidence type="ECO:0000313" key="2">
    <source>
        <dbReference type="Proteomes" id="UP000031552"/>
    </source>
</evidence>
<dbReference type="RefSeq" id="WP_053331761.1">
    <property type="nucleotide sequence ID" value="NZ_CCEJ010000003.1"/>
</dbReference>
<organism evidence="1 2">
    <name type="scientific">Candidatus Criblamydia sequanensis CRIB-18</name>
    <dbReference type="NCBI Taxonomy" id="1437425"/>
    <lineage>
        <taxon>Bacteria</taxon>
        <taxon>Pseudomonadati</taxon>
        <taxon>Chlamydiota</taxon>
        <taxon>Chlamydiia</taxon>
        <taxon>Parachlamydiales</taxon>
        <taxon>Candidatus Criblamydiaceae</taxon>
        <taxon>Candidatus Criblamydia</taxon>
    </lineage>
</organism>
<evidence type="ECO:0000313" key="1">
    <source>
        <dbReference type="EMBL" id="CDR33662.1"/>
    </source>
</evidence>
<reference evidence="1" key="1">
    <citation type="submission" date="2013-12" db="EMBL/GenBank/DDBJ databases">
        <authorList>
            <person name="Linke B."/>
        </authorList>
    </citation>
    <scope>NUCLEOTIDE SEQUENCE [LARGE SCALE GENOMIC DNA]</scope>
    <source>
        <strain evidence="1">CRIB-18</strain>
    </source>
</reference>
<accession>A0A090CYJ9</accession>
<proteinExistence type="predicted"/>
<dbReference type="eggNOG" id="ENOG50318MW">
    <property type="taxonomic scope" value="Bacteria"/>
</dbReference>
<comment type="caution">
    <text evidence="1">The sequence shown here is derived from an EMBL/GenBank/DDBJ whole genome shotgun (WGS) entry which is preliminary data.</text>
</comment>
<dbReference type="EMBL" id="CCEJ010000003">
    <property type="protein sequence ID" value="CDR33662.1"/>
    <property type="molecule type" value="Genomic_DNA"/>
</dbReference>
<gene>
    <name evidence="1" type="ORF">CSEC_0833</name>
</gene>
<name>A0A090CYJ9_9BACT</name>
<protein>
    <submittedName>
        <fullName evidence="1">Uncharacterized protein</fullName>
    </submittedName>
</protein>
<dbReference type="Proteomes" id="UP000031552">
    <property type="component" value="Unassembled WGS sequence"/>
</dbReference>
<reference evidence="1" key="2">
    <citation type="submission" date="2014-09" db="EMBL/GenBank/DDBJ databases">
        <title>Criblamydia sequanensis harbors a mega-plasmid encoding arsenite resistance.</title>
        <authorList>
            <person name="Bertelli C."/>
            <person name="Goesmann A."/>
            <person name="Greub G."/>
        </authorList>
    </citation>
    <scope>NUCLEOTIDE SEQUENCE [LARGE SCALE GENOMIC DNA]</scope>
    <source>
        <strain evidence="1">CRIB-18</strain>
    </source>
</reference>